<evidence type="ECO:0000313" key="4">
    <source>
        <dbReference type="Proteomes" id="UP001332939"/>
    </source>
</evidence>
<dbReference type="InterPro" id="IPR024975">
    <property type="entry name" value="NOV_C"/>
</dbReference>
<feature type="domain" description="DUF3427" evidence="1">
    <location>
        <begin position="14"/>
        <end position="131"/>
    </location>
</feature>
<feature type="domain" description="Protein NO VEIN C-terminal" evidence="2">
    <location>
        <begin position="195"/>
        <end position="273"/>
    </location>
</feature>
<dbReference type="InterPro" id="IPR021835">
    <property type="entry name" value="DUF3427"/>
</dbReference>
<evidence type="ECO:0000259" key="2">
    <source>
        <dbReference type="Pfam" id="PF13020"/>
    </source>
</evidence>
<evidence type="ECO:0000259" key="1">
    <source>
        <dbReference type="Pfam" id="PF11907"/>
    </source>
</evidence>
<dbReference type="RefSeq" id="WP_325935074.1">
    <property type="nucleotide sequence ID" value="NZ_JAMZOO010000004.1"/>
</dbReference>
<sequence>MMQRKDEVFDYKNLVVGNAYSKNEALVTANVRPLNNNKEITGITSFNNCIVLFVTLDKRGKESSHKYNDIFLDNGKKFHWESQNKNTIETPHMRKIFTGETVVLFVRTHEKIKSSSQPFIYIGRLSYIEHNGNKPVQVLYDVLDYQKKTNKALRAIYAWEKIDTLDIDNKLPEILKKEKLSYQGRVADVKKKKVIELYAMNKATEHYEQQGFEVFDTSSNSPYDLECHKNDTIRRVEVKGTTTEGSAVYVTSNEVASACSDECETDLYIVNNIDIFLQEDGNYYADGGFVDIIKNWKPEEKFLEATVYRYHLSKR</sequence>
<reference evidence="3 4" key="1">
    <citation type="submission" date="2022-05" db="EMBL/GenBank/DDBJ databases">
        <title>Whole genome sequences of Escherichia coli of fish isolates collected from Assam, India.</title>
        <authorList>
            <person name="Sudha S."/>
            <person name="Muneeb K.H."/>
            <person name="Rakshit O."/>
            <person name="Mendem S.K."/>
            <person name="Raisen C."/>
            <person name="Holmes M.A."/>
            <person name="Shome B.R."/>
            <person name="Sivaraman G.K."/>
        </authorList>
    </citation>
    <scope>NUCLEOTIDE SEQUENCE [LARGE SCALE GENOMIC DNA]</scope>
    <source>
        <strain evidence="3 4">278</strain>
    </source>
</reference>
<gene>
    <name evidence="3" type="ORF">NA736_12875</name>
</gene>
<evidence type="ECO:0000313" key="3">
    <source>
        <dbReference type="EMBL" id="MEB6857921.1"/>
    </source>
</evidence>
<dbReference type="Pfam" id="PF11907">
    <property type="entry name" value="DUF3427"/>
    <property type="match status" value="1"/>
</dbReference>
<name>A0ABU6EHG6_9GAMM</name>
<comment type="caution">
    <text evidence="3">The sequence shown here is derived from an EMBL/GenBank/DDBJ whole genome shotgun (WGS) entry which is preliminary data.</text>
</comment>
<organism evidence="3 4">
    <name type="scientific">Proteus cibi</name>
    <dbReference type="NCBI Taxonomy" id="2050966"/>
    <lineage>
        <taxon>Bacteria</taxon>
        <taxon>Pseudomonadati</taxon>
        <taxon>Pseudomonadota</taxon>
        <taxon>Gammaproteobacteria</taxon>
        <taxon>Enterobacterales</taxon>
        <taxon>Morganellaceae</taxon>
        <taxon>Proteus</taxon>
    </lineage>
</organism>
<dbReference type="Gene3D" id="3.40.1350.10">
    <property type="match status" value="1"/>
</dbReference>
<protein>
    <submittedName>
        <fullName evidence="3">DUF3883 domain-containing protein</fullName>
    </submittedName>
</protein>
<dbReference type="EMBL" id="JAMZOO010000004">
    <property type="protein sequence ID" value="MEB6857921.1"/>
    <property type="molecule type" value="Genomic_DNA"/>
</dbReference>
<dbReference type="Pfam" id="PF13020">
    <property type="entry name" value="NOV_C"/>
    <property type="match status" value="1"/>
</dbReference>
<proteinExistence type="predicted"/>
<dbReference type="Proteomes" id="UP001332939">
    <property type="component" value="Unassembled WGS sequence"/>
</dbReference>
<keyword evidence="4" id="KW-1185">Reference proteome</keyword>
<dbReference type="InterPro" id="IPR011856">
    <property type="entry name" value="tRNA_endonuc-like_dom_sf"/>
</dbReference>
<accession>A0ABU6EHG6</accession>